<dbReference type="OrthoDB" id="9775735at2"/>
<evidence type="ECO:0000256" key="1">
    <source>
        <dbReference type="ARBA" id="ARBA00004651"/>
    </source>
</evidence>
<evidence type="ECO:0000256" key="3">
    <source>
        <dbReference type="ARBA" id="ARBA00022448"/>
    </source>
</evidence>
<dbReference type="EMBL" id="RBIM01000005">
    <property type="protein sequence ID" value="RKQ96095.1"/>
    <property type="molecule type" value="Genomic_DNA"/>
</dbReference>
<evidence type="ECO:0000256" key="7">
    <source>
        <dbReference type="ARBA" id="ARBA00023136"/>
    </source>
</evidence>
<keyword evidence="7 8" id="KW-0472">Membrane</keyword>
<comment type="subcellular location">
    <subcellularLocation>
        <location evidence="1">Cell membrane</location>
        <topology evidence="1">Multi-pass membrane protein</topology>
    </subcellularLocation>
</comment>
<feature type="transmembrane region" description="Helical" evidence="8">
    <location>
        <begin position="280"/>
        <end position="304"/>
    </location>
</feature>
<feature type="transmembrane region" description="Helical" evidence="8">
    <location>
        <begin position="202"/>
        <end position="226"/>
    </location>
</feature>
<comment type="caution">
    <text evidence="9">The sequence shown here is derived from an EMBL/GenBank/DDBJ whole genome shotgun (WGS) entry which is preliminary data.</text>
</comment>
<feature type="transmembrane region" description="Helical" evidence="8">
    <location>
        <begin position="107"/>
        <end position="126"/>
    </location>
</feature>
<dbReference type="GO" id="GO:0005886">
    <property type="term" value="C:plasma membrane"/>
    <property type="evidence" value="ECO:0007669"/>
    <property type="project" value="UniProtKB-SubCell"/>
</dbReference>
<feature type="transmembrane region" description="Helical" evidence="8">
    <location>
        <begin position="485"/>
        <end position="509"/>
    </location>
</feature>
<evidence type="ECO:0000313" key="9">
    <source>
        <dbReference type="EMBL" id="RKQ96095.1"/>
    </source>
</evidence>
<gene>
    <name evidence="9" type="ORF">C7435_2347</name>
</gene>
<evidence type="ECO:0000256" key="2">
    <source>
        <dbReference type="ARBA" id="ARBA00005658"/>
    </source>
</evidence>
<dbReference type="Proteomes" id="UP000273675">
    <property type="component" value="Unassembled WGS sequence"/>
</dbReference>
<organism evidence="9 10">
    <name type="scientific">Maricaulis maris</name>
    <dbReference type="NCBI Taxonomy" id="74318"/>
    <lineage>
        <taxon>Bacteria</taxon>
        <taxon>Pseudomonadati</taxon>
        <taxon>Pseudomonadota</taxon>
        <taxon>Alphaproteobacteria</taxon>
        <taxon>Maricaulales</taxon>
        <taxon>Maricaulaceae</taxon>
        <taxon>Maricaulis</taxon>
    </lineage>
</organism>
<dbReference type="RefSeq" id="WP_121211668.1">
    <property type="nucleotide sequence ID" value="NZ_RBIM01000005.1"/>
</dbReference>
<feature type="transmembrane region" description="Helical" evidence="8">
    <location>
        <begin position="415"/>
        <end position="434"/>
    </location>
</feature>
<sequence length="536" mass="58116">MTKRFYKTDYETGQDNISLLGLDVHNPVFFISAVAMVAFVSTALIAPETVATGLFAARDWVLNTFDWFFVLGVNLVFVFCLVVMLSPLGRLRIGGSDAKPDFSTKSWLAMLFSAGIGIGLMFWGAAEPLAYHTEWFGTPLGVEPGTEESARLALSATMFHWGLNAWSIYAVLGLALAYFTFSKGLPLTVRSAFYPLLGERIWGWPGHLIDLLAVVATLFGLATSLGLGAQQVASGLDFLFGIDPGIITQIVVIACITSVAIISVVRGLDGGVKVLSNINMAMAGIFLLFVFIVGPTLIIANGFWENTINYIQDFLPLSNWVGRDDTEWFHGWTVFYWAWWISWSPFVGMFIARVSKGRTVREFLVAVIFVPMLITIAWFSTFGETAIFQHENGIGELSDGVGDVSLVLFQMLEHLPFAAITSGIAIVLVFVFFVTSSDSGSLVIDSITAGGKLHAPVPQRIFWASIEGLVAAVLLYGGGAQALQGLQAGAITVGLPFTVVLLVCCYSLWKGLWSDLRALRAIEAARALAVKSGEPS</sequence>
<feature type="transmembrane region" description="Helical" evidence="8">
    <location>
        <begin position="161"/>
        <end position="181"/>
    </location>
</feature>
<keyword evidence="5 8" id="KW-0812">Transmembrane</keyword>
<dbReference type="InterPro" id="IPR018093">
    <property type="entry name" value="BCCT_CS"/>
</dbReference>
<feature type="transmembrane region" description="Helical" evidence="8">
    <location>
        <begin position="67"/>
        <end position="86"/>
    </location>
</feature>
<reference evidence="9 10" key="1">
    <citation type="submission" date="2018-10" db="EMBL/GenBank/DDBJ databases">
        <title>Genomic Encyclopedia of Type Strains, Phase IV (KMG-IV): sequencing the most valuable type-strain genomes for metagenomic binning, comparative biology and taxonomic classification.</title>
        <authorList>
            <person name="Goeker M."/>
        </authorList>
    </citation>
    <scope>NUCLEOTIDE SEQUENCE [LARGE SCALE GENOMIC DNA]</scope>
    <source>
        <strain evidence="9 10">DSM 4734</strain>
    </source>
</reference>
<keyword evidence="6 8" id="KW-1133">Transmembrane helix</keyword>
<evidence type="ECO:0000256" key="5">
    <source>
        <dbReference type="ARBA" id="ARBA00022692"/>
    </source>
</evidence>
<evidence type="ECO:0000313" key="10">
    <source>
        <dbReference type="Proteomes" id="UP000273675"/>
    </source>
</evidence>
<dbReference type="AlphaFoldDB" id="A0A495D2U8"/>
<protein>
    <submittedName>
        <fullName evidence="9">BCCT family betaine/carnitine transporter</fullName>
    </submittedName>
</protein>
<name>A0A495D2U8_9PROT</name>
<dbReference type="InterPro" id="IPR000060">
    <property type="entry name" value="BCCT_transptr"/>
</dbReference>
<feature type="transmembrane region" description="Helical" evidence="8">
    <location>
        <begin position="461"/>
        <end position="479"/>
    </location>
</feature>
<keyword evidence="4" id="KW-1003">Cell membrane</keyword>
<dbReference type="PANTHER" id="PTHR30047:SF7">
    <property type="entry name" value="HIGH-AFFINITY CHOLINE TRANSPORT PROTEIN"/>
    <property type="match status" value="1"/>
</dbReference>
<dbReference type="PROSITE" id="PS01303">
    <property type="entry name" value="BCCT"/>
    <property type="match status" value="1"/>
</dbReference>
<feature type="transmembrane region" description="Helical" evidence="8">
    <location>
        <begin position="334"/>
        <end position="351"/>
    </location>
</feature>
<proteinExistence type="inferred from homology"/>
<dbReference type="NCBIfam" id="TIGR00842">
    <property type="entry name" value="bcct"/>
    <property type="match status" value="1"/>
</dbReference>
<dbReference type="GO" id="GO:0022857">
    <property type="term" value="F:transmembrane transporter activity"/>
    <property type="evidence" value="ECO:0007669"/>
    <property type="project" value="InterPro"/>
</dbReference>
<evidence type="ECO:0000256" key="4">
    <source>
        <dbReference type="ARBA" id="ARBA00022475"/>
    </source>
</evidence>
<evidence type="ECO:0000256" key="6">
    <source>
        <dbReference type="ARBA" id="ARBA00022989"/>
    </source>
</evidence>
<dbReference type="PANTHER" id="PTHR30047">
    <property type="entry name" value="HIGH-AFFINITY CHOLINE TRANSPORT PROTEIN-RELATED"/>
    <property type="match status" value="1"/>
</dbReference>
<feature type="transmembrane region" description="Helical" evidence="8">
    <location>
        <begin position="246"/>
        <end position="268"/>
    </location>
</feature>
<comment type="similarity">
    <text evidence="2">Belongs to the BCCT transporter (TC 2.A.15) family.</text>
</comment>
<feature type="transmembrane region" description="Helical" evidence="8">
    <location>
        <begin position="363"/>
        <end position="382"/>
    </location>
</feature>
<accession>A0A495D2U8</accession>
<feature type="transmembrane region" description="Helical" evidence="8">
    <location>
        <begin position="28"/>
        <end position="47"/>
    </location>
</feature>
<dbReference type="Pfam" id="PF02028">
    <property type="entry name" value="BCCT"/>
    <property type="match status" value="1"/>
</dbReference>
<evidence type="ECO:0000256" key="8">
    <source>
        <dbReference type="SAM" id="Phobius"/>
    </source>
</evidence>
<keyword evidence="3" id="KW-0813">Transport</keyword>